<feature type="transmembrane region" description="Helical" evidence="16">
    <location>
        <begin position="239"/>
        <end position="266"/>
    </location>
</feature>
<proteinExistence type="inferred from homology"/>
<organism evidence="18 19">
    <name type="scientific">Leptosia nina</name>
    <dbReference type="NCBI Taxonomy" id="320188"/>
    <lineage>
        <taxon>Eukaryota</taxon>
        <taxon>Metazoa</taxon>
        <taxon>Ecdysozoa</taxon>
        <taxon>Arthropoda</taxon>
        <taxon>Hexapoda</taxon>
        <taxon>Insecta</taxon>
        <taxon>Pterygota</taxon>
        <taxon>Neoptera</taxon>
        <taxon>Endopterygota</taxon>
        <taxon>Lepidoptera</taxon>
        <taxon>Glossata</taxon>
        <taxon>Ditrysia</taxon>
        <taxon>Papilionoidea</taxon>
        <taxon>Pieridae</taxon>
        <taxon>Pierinae</taxon>
        <taxon>Leptosia</taxon>
    </lineage>
</organism>
<feature type="transmembrane region" description="Helical" evidence="16">
    <location>
        <begin position="724"/>
        <end position="741"/>
    </location>
</feature>
<dbReference type="InterPro" id="IPR032628">
    <property type="entry name" value="AC_N"/>
</dbReference>
<comment type="subcellular location">
    <subcellularLocation>
        <location evidence="3">Membrane</location>
        <topology evidence="3">Multi-pass membrane protein</topology>
    </subcellularLocation>
</comment>
<keyword evidence="9" id="KW-0460">Magnesium</keyword>
<dbReference type="Gene3D" id="3.30.70.1230">
    <property type="entry name" value="Nucleotide cyclase"/>
    <property type="match status" value="2"/>
</dbReference>
<evidence type="ECO:0000256" key="5">
    <source>
        <dbReference type="ARBA" id="ARBA00022692"/>
    </source>
</evidence>
<dbReference type="GO" id="GO:0005886">
    <property type="term" value="C:plasma membrane"/>
    <property type="evidence" value="ECO:0007669"/>
    <property type="project" value="InterPro"/>
</dbReference>
<dbReference type="Pfam" id="PF16214">
    <property type="entry name" value="AC_N"/>
    <property type="match status" value="2"/>
</dbReference>
<dbReference type="InterPro" id="IPR018297">
    <property type="entry name" value="A/G_cyclase_CS"/>
</dbReference>
<comment type="caution">
    <text evidence="18">The sequence shown here is derived from an EMBL/GenBank/DDBJ whole genome shotgun (WGS) entry which is preliminary data.</text>
</comment>
<feature type="region of interest" description="Disordered" evidence="15">
    <location>
        <begin position="1355"/>
        <end position="1375"/>
    </location>
</feature>
<keyword evidence="11" id="KW-0115">cAMP biosynthesis</keyword>
<reference evidence="18 19" key="1">
    <citation type="submission" date="2023-11" db="EMBL/GenBank/DDBJ databases">
        <authorList>
            <person name="Okamura Y."/>
        </authorList>
    </citation>
    <scope>NUCLEOTIDE SEQUENCE [LARGE SCALE GENOMIC DNA]</scope>
</reference>
<feature type="transmembrane region" description="Helical" evidence="16">
    <location>
        <begin position="179"/>
        <end position="201"/>
    </location>
</feature>
<feature type="transmembrane region" description="Helical" evidence="16">
    <location>
        <begin position="147"/>
        <end position="167"/>
    </location>
</feature>
<feature type="compositionally biased region" description="Basic residues" evidence="15">
    <location>
        <begin position="1218"/>
        <end position="1235"/>
    </location>
</feature>
<feature type="compositionally biased region" description="Polar residues" evidence="15">
    <location>
        <begin position="607"/>
        <end position="617"/>
    </location>
</feature>
<evidence type="ECO:0000256" key="12">
    <source>
        <dbReference type="ARBA" id="ARBA00023136"/>
    </source>
</evidence>
<dbReference type="EC" id="4.6.1.1" evidence="4"/>
<keyword evidence="5 16" id="KW-0812">Transmembrane</keyword>
<dbReference type="PANTHER" id="PTHR45627:SF1">
    <property type="entry name" value="ADENYLATE CYCLASE TYPE 8"/>
    <property type="match status" value="1"/>
</dbReference>
<dbReference type="SUPFAM" id="SSF55073">
    <property type="entry name" value="Nucleotide cyclase"/>
    <property type="match status" value="2"/>
</dbReference>
<feature type="compositionally biased region" description="Basic and acidic residues" evidence="15">
    <location>
        <begin position="36"/>
        <end position="52"/>
    </location>
</feature>
<feature type="region of interest" description="Disordered" evidence="15">
    <location>
        <begin position="28"/>
        <end position="99"/>
    </location>
</feature>
<evidence type="ECO:0000256" key="2">
    <source>
        <dbReference type="ARBA" id="ARBA00001946"/>
    </source>
</evidence>
<evidence type="ECO:0000256" key="11">
    <source>
        <dbReference type="ARBA" id="ARBA00022998"/>
    </source>
</evidence>
<dbReference type="InterPro" id="IPR029787">
    <property type="entry name" value="Nucleotide_cyclase"/>
</dbReference>
<evidence type="ECO:0000256" key="13">
    <source>
        <dbReference type="ARBA" id="ARBA00023239"/>
    </source>
</evidence>
<name>A0AAV1JGS5_9NEOP</name>
<evidence type="ECO:0000259" key="17">
    <source>
        <dbReference type="PROSITE" id="PS50125"/>
    </source>
</evidence>
<dbReference type="GO" id="GO:0004016">
    <property type="term" value="F:adenylate cyclase activity"/>
    <property type="evidence" value="ECO:0007669"/>
    <property type="project" value="UniProtKB-EC"/>
</dbReference>
<feature type="transmembrane region" description="Helical" evidence="16">
    <location>
        <begin position="208"/>
        <end position="227"/>
    </location>
</feature>
<comment type="catalytic activity">
    <reaction evidence="1">
        <text>ATP = 3',5'-cyclic AMP + diphosphate</text>
        <dbReference type="Rhea" id="RHEA:15389"/>
        <dbReference type="ChEBI" id="CHEBI:30616"/>
        <dbReference type="ChEBI" id="CHEBI:33019"/>
        <dbReference type="ChEBI" id="CHEBI:58165"/>
        <dbReference type="EC" id="4.6.1.1"/>
    </reaction>
</comment>
<evidence type="ECO:0000256" key="16">
    <source>
        <dbReference type="SAM" id="Phobius"/>
    </source>
</evidence>
<feature type="region of interest" description="Disordered" evidence="15">
    <location>
        <begin position="1209"/>
        <end position="1242"/>
    </location>
</feature>
<evidence type="ECO:0000313" key="19">
    <source>
        <dbReference type="Proteomes" id="UP001497472"/>
    </source>
</evidence>
<keyword evidence="7" id="KW-0547">Nucleotide-binding</keyword>
<feature type="region of interest" description="Disordered" evidence="15">
    <location>
        <begin position="1270"/>
        <end position="1291"/>
    </location>
</feature>
<evidence type="ECO:0000256" key="15">
    <source>
        <dbReference type="SAM" id="MobiDB-lite"/>
    </source>
</evidence>
<keyword evidence="10 16" id="KW-1133">Transmembrane helix</keyword>
<dbReference type="Pfam" id="PF00211">
    <property type="entry name" value="Guanylate_cyc"/>
    <property type="match status" value="2"/>
</dbReference>
<feature type="transmembrane region" description="Helical" evidence="16">
    <location>
        <begin position="845"/>
        <end position="865"/>
    </location>
</feature>
<dbReference type="EMBL" id="CAVLEF010000010">
    <property type="protein sequence ID" value="CAK1548732.1"/>
    <property type="molecule type" value="Genomic_DNA"/>
</dbReference>
<dbReference type="CDD" id="cd07302">
    <property type="entry name" value="CHD"/>
    <property type="match status" value="2"/>
</dbReference>
<feature type="domain" description="Guanylate cyclase" evidence="17">
    <location>
        <begin position="988"/>
        <end position="1124"/>
    </location>
</feature>
<feature type="domain" description="Guanylate cyclase" evidence="17">
    <location>
        <begin position="420"/>
        <end position="547"/>
    </location>
</feature>
<dbReference type="InterPro" id="IPR009398">
    <property type="entry name" value="Adcy_conserved_dom"/>
</dbReference>
<gene>
    <name evidence="18" type="ORF">LNINA_LOCUS8092</name>
</gene>
<evidence type="ECO:0000256" key="14">
    <source>
        <dbReference type="RuleBase" id="RU000405"/>
    </source>
</evidence>
<dbReference type="PROSITE" id="PS50125">
    <property type="entry name" value="GUANYLATE_CYCLASE_2"/>
    <property type="match status" value="2"/>
</dbReference>
<feature type="transmembrane region" description="Helical" evidence="16">
    <location>
        <begin position="872"/>
        <end position="891"/>
    </location>
</feature>
<feature type="compositionally biased region" description="Polar residues" evidence="15">
    <location>
        <begin position="53"/>
        <end position="72"/>
    </location>
</feature>
<evidence type="ECO:0000313" key="18">
    <source>
        <dbReference type="EMBL" id="CAK1548732.1"/>
    </source>
</evidence>
<dbReference type="GO" id="GO:0007189">
    <property type="term" value="P:adenylate cyclase-activating G protein-coupled receptor signaling pathway"/>
    <property type="evidence" value="ECO:0007669"/>
    <property type="project" value="TreeGrafter"/>
</dbReference>
<keyword evidence="8" id="KW-0067">ATP-binding</keyword>
<dbReference type="PANTHER" id="PTHR45627">
    <property type="entry name" value="ADENYLATE CYCLASE TYPE 1"/>
    <property type="match status" value="1"/>
</dbReference>
<dbReference type="PROSITE" id="PS00452">
    <property type="entry name" value="GUANYLATE_CYCLASE_1"/>
    <property type="match status" value="2"/>
</dbReference>
<keyword evidence="19" id="KW-1185">Reference proteome</keyword>
<dbReference type="GO" id="GO:0046872">
    <property type="term" value="F:metal ion binding"/>
    <property type="evidence" value="ECO:0007669"/>
    <property type="project" value="UniProtKB-KW"/>
</dbReference>
<dbReference type="GO" id="GO:0035556">
    <property type="term" value="P:intracellular signal transduction"/>
    <property type="evidence" value="ECO:0007669"/>
    <property type="project" value="InterPro"/>
</dbReference>
<dbReference type="Pfam" id="PF06327">
    <property type="entry name" value="Adcy_cons_dom"/>
    <property type="match status" value="1"/>
</dbReference>
<evidence type="ECO:0000256" key="10">
    <source>
        <dbReference type="ARBA" id="ARBA00022989"/>
    </source>
</evidence>
<dbReference type="InterPro" id="IPR001054">
    <property type="entry name" value="A/G_cyclase"/>
</dbReference>
<evidence type="ECO:0000256" key="7">
    <source>
        <dbReference type="ARBA" id="ARBA00022741"/>
    </source>
</evidence>
<accession>A0AAV1JGS5</accession>
<evidence type="ECO:0000256" key="3">
    <source>
        <dbReference type="ARBA" id="ARBA00004141"/>
    </source>
</evidence>
<feature type="transmembrane region" description="Helical" evidence="16">
    <location>
        <begin position="903"/>
        <end position="922"/>
    </location>
</feature>
<dbReference type="GO" id="GO:0005524">
    <property type="term" value="F:ATP binding"/>
    <property type="evidence" value="ECO:0007669"/>
    <property type="project" value="UniProtKB-KW"/>
</dbReference>
<feature type="compositionally biased region" description="Low complexity" evidence="15">
    <location>
        <begin position="1276"/>
        <end position="1291"/>
    </location>
</feature>
<evidence type="ECO:0000256" key="8">
    <source>
        <dbReference type="ARBA" id="ARBA00022840"/>
    </source>
</evidence>
<feature type="region of interest" description="Disordered" evidence="15">
    <location>
        <begin position="594"/>
        <end position="626"/>
    </location>
</feature>
<evidence type="ECO:0000256" key="1">
    <source>
        <dbReference type="ARBA" id="ARBA00001593"/>
    </source>
</evidence>
<keyword evidence="6" id="KW-0479">Metal-binding</keyword>
<protein>
    <recommendedName>
        <fullName evidence="4">adenylate cyclase</fullName>
        <ecNumber evidence="4">4.6.1.1</ecNumber>
    </recommendedName>
</protein>
<dbReference type="FunFam" id="3.30.70.1230:FF:000032">
    <property type="entry name" value="Adenylyl cyclase 78C"/>
    <property type="match status" value="1"/>
</dbReference>
<feature type="transmembrane region" description="Helical" evidence="16">
    <location>
        <begin position="747"/>
        <end position="768"/>
    </location>
</feature>
<dbReference type="FunFam" id="3.30.70.1230:FF:000114">
    <property type="entry name" value="Adenylate cyclase 8 (brain)"/>
    <property type="match status" value="1"/>
</dbReference>
<dbReference type="SMART" id="SM00044">
    <property type="entry name" value="CYCc"/>
    <property type="match status" value="2"/>
</dbReference>
<dbReference type="Proteomes" id="UP001497472">
    <property type="component" value="Unassembled WGS sequence"/>
</dbReference>
<keyword evidence="13 14" id="KW-0456">Lyase</keyword>
<evidence type="ECO:0000256" key="4">
    <source>
        <dbReference type="ARBA" id="ARBA00012201"/>
    </source>
</evidence>
<evidence type="ECO:0000256" key="6">
    <source>
        <dbReference type="ARBA" id="ARBA00022723"/>
    </source>
</evidence>
<evidence type="ECO:0000256" key="9">
    <source>
        <dbReference type="ARBA" id="ARBA00022842"/>
    </source>
</evidence>
<dbReference type="GO" id="GO:0006171">
    <property type="term" value="P:cAMP biosynthetic process"/>
    <property type="evidence" value="ECO:0007669"/>
    <property type="project" value="UniProtKB-KW"/>
</dbReference>
<keyword evidence="12 16" id="KW-0472">Membrane</keyword>
<comment type="cofactor">
    <cofactor evidence="2">
        <name>Mg(2+)</name>
        <dbReference type="ChEBI" id="CHEBI:18420"/>
    </cofactor>
</comment>
<sequence>MPANHKEGRNRLCAMVELPSVIGEETAAAENGNCCEESHGDTEGETKLESKRSASTTVSKRQSGDVPTSTCPEEQLRVSDDDGSTNSTRNSIDPFRAESEPVATESMLRTGLYYKGIFWPSITNSFKDETVELSYQRYSRRQRQKSLIMVNVVDLVLKISLALIYTLSHRHRLEEATDAYKIAWTAAFSLLNVSICLLGAWRCFANNYLHWAAAATWILLIAQGLSGQGIGFQAPENQVWYMLFIIFVPYAMLPLSLGWCIVIGLLSSVSHVLATAVDVRDIMDNNPNAASCHFLLRFHDSVKVWCRSPSTFSFLYPQAKSCAMRLLIANALLYSAVNFAGMYAKYLADWGQRKAFLETHRSMVTRQRTQRESDRQWKLFQSVIPDFLAKEISSHVSKVKGEFQEQQFNNLYIQRHENVSILFADIKGFTELSSKCSAQELVKLLNELFARFDRLASENHCLRIKLLGDCYFCVSGLPETRSNHAYCCVNMGLHMIRAIRDVRYNAQVDLDMRIGIHSGTVLCGVLGLLKWQFDLWSHDVTLANHMESGGLPGRVHISATTLECLNGAFEVEYGDGQSRNPYLRELNIDSFLIKSTERPRPTRNRSRVLSNPPQVSNGHAPRRTSGSIDEELTTDWTPEMPFQSYFSSGTGMLRRCQIRKGDADQEMEMVSMSEEDDIINHSIEVSSNRKMRLEHMRPWSLYFREASLDAQFGQLDERTFKSNVMCCLVLWLFILFVQFIMHYNCLLLVIVLLVMTIPLALSFVLVMAEEFPDALPRLAKMSAALSGSRMRRNAHICCFVTIMSISSTTKLYICPASFPNVDGLNVTNGNVTDEAKVGECYRPEYVVFTWILCLVALTSILKLYYLIKTCLAIVNVAMYSVLLFVYYNVYYFDTVNSTAQLPFYVQMMILMVMFLIIVVYHARLVEVTSRLDFLWKLQAEHDLKEMKETQRMNRNLLKHILPDHVVNHFLSKDRCPDELYSQWRDEVGVMFAGIPNFHEFYSEQKAVDCMRLLNEIIFDFDKLLMQPRFKSIEKIKTIGATYMAASGLNPDHKTGDDDCEHLCALVDYAFALRDALEEINKHSFNKFRLRVGISCGPLVGGVIGARKPVYDIWGNTVNEASRMESTGTMDRIQVTKYTKQMLERHGYGLELRGAVAVKGKGHMETWWVTCCRRRGTGAPPHPPAPRSLAALVYTMLQARRRIYTHPLEVPTSSESTIRRRTARHNRPTNLRRAHTRHEQSTSNGLDVELGIRPHSSSMVARRPHMAPPVVGSISAPHTPTTPHDSTTTKEAIPTTTKLGLGARLKAASFSYKTRPSLRSSKVVKDKEGSGNSISNGTLGSFRFRSVTTASFFRSRNKERRKEVGEDNGEVVSTRM</sequence>
<comment type="similarity">
    <text evidence="14">Belongs to the adenylyl cyclase class-4/guanylyl cyclase family.</text>
</comment>